<dbReference type="OrthoDB" id="630895at2759"/>
<name>A0A0F4YI90_RASE3</name>
<dbReference type="Proteomes" id="UP000053958">
    <property type="component" value="Unassembled WGS sequence"/>
</dbReference>
<protein>
    <recommendedName>
        <fullName evidence="1">N-acetyltransferase domain-containing protein</fullName>
    </recommendedName>
</protein>
<dbReference type="EMBL" id="LASV01000606">
    <property type="protein sequence ID" value="KKA17586.1"/>
    <property type="molecule type" value="Genomic_DNA"/>
</dbReference>
<dbReference type="InterPro" id="IPR016181">
    <property type="entry name" value="Acyl_CoA_acyltransferase"/>
</dbReference>
<dbReference type="GO" id="GO:0016747">
    <property type="term" value="F:acyltransferase activity, transferring groups other than amino-acyl groups"/>
    <property type="evidence" value="ECO:0007669"/>
    <property type="project" value="InterPro"/>
</dbReference>
<accession>A0A0F4YI90</accession>
<dbReference type="RefSeq" id="XP_013324198.1">
    <property type="nucleotide sequence ID" value="XM_013468744.1"/>
</dbReference>
<evidence type="ECO:0000313" key="3">
    <source>
        <dbReference type="Proteomes" id="UP000053958"/>
    </source>
</evidence>
<organism evidence="2 3">
    <name type="scientific">Rasamsonia emersonii (strain ATCC 16479 / CBS 393.64 / IMI 116815)</name>
    <dbReference type="NCBI Taxonomy" id="1408163"/>
    <lineage>
        <taxon>Eukaryota</taxon>
        <taxon>Fungi</taxon>
        <taxon>Dikarya</taxon>
        <taxon>Ascomycota</taxon>
        <taxon>Pezizomycotina</taxon>
        <taxon>Eurotiomycetes</taxon>
        <taxon>Eurotiomycetidae</taxon>
        <taxon>Eurotiales</taxon>
        <taxon>Trichocomaceae</taxon>
        <taxon>Rasamsonia</taxon>
    </lineage>
</organism>
<evidence type="ECO:0000259" key="1">
    <source>
        <dbReference type="Pfam" id="PF13302"/>
    </source>
</evidence>
<dbReference type="STRING" id="1408163.A0A0F4YI90"/>
<feature type="domain" description="N-acetyltransferase" evidence="1">
    <location>
        <begin position="82"/>
        <end position="118"/>
    </location>
</feature>
<proteinExistence type="predicted"/>
<keyword evidence="3" id="KW-1185">Reference proteome</keyword>
<dbReference type="GeneID" id="25320732"/>
<comment type="caution">
    <text evidence="2">The sequence shown here is derived from an EMBL/GenBank/DDBJ whole genome shotgun (WGS) entry which is preliminary data.</text>
</comment>
<dbReference type="AlphaFoldDB" id="A0A0F4YI90"/>
<evidence type="ECO:0000313" key="2">
    <source>
        <dbReference type="EMBL" id="KKA17586.1"/>
    </source>
</evidence>
<sequence>MAYPSPTFSISTQCLHISHFLPDSPKHCAFLARLYNTDDFIQSCGRTGIDTPDKAARFLQTRVAADFAPTGTASTWCLASPAAALMQYARRELGVEAVLGFCDPENARSRRVLEKIGLEFRGVRGLRVFGGRSSAVYALPEMSLDLKTYGVDD</sequence>
<gene>
    <name evidence="2" type="ORF">T310_8476</name>
</gene>
<dbReference type="InterPro" id="IPR000182">
    <property type="entry name" value="GNAT_dom"/>
</dbReference>
<dbReference type="Pfam" id="PF13302">
    <property type="entry name" value="Acetyltransf_3"/>
    <property type="match status" value="1"/>
</dbReference>
<dbReference type="Gene3D" id="3.40.630.30">
    <property type="match status" value="1"/>
</dbReference>
<reference evidence="2 3" key="1">
    <citation type="submission" date="2015-04" db="EMBL/GenBank/DDBJ databases">
        <authorList>
            <person name="Heijne W.H."/>
            <person name="Fedorova N.D."/>
            <person name="Nierman W.C."/>
            <person name="Vollebregt A.W."/>
            <person name="Zhao Z."/>
            <person name="Wu L."/>
            <person name="Kumar M."/>
            <person name="Stam H."/>
            <person name="van den Berg M.A."/>
            <person name="Pel H.J."/>
        </authorList>
    </citation>
    <scope>NUCLEOTIDE SEQUENCE [LARGE SCALE GENOMIC DNA]</scope>
    <source>
        <strain evidence="2 3">CBS 393.64</strain>
    </source>
</reference>
<dbReference type="SUPFAM" id="SSF55729">
    <property type="entry name" value="Acyl-CoA N-acyltransferases (Nat)"/>
    <property type="match status" value="1"/>
</dbReference>